<comment type="caution">
    <text evidence="1">The sequence shown here is derived from an EMBL/GenBank/DDBJ whole genome shotgun (WGS) entry which is preliminary data.</text>
</comment>
<accession>A0AAW2FUA5</accession>
<evidence type="ECO:0000313" key="1">
    <source>
        <dbReference type="EMBL" id="KAL0118973.1"/>
    </source>
</evidence>
<proteinExistence type="predicted"/>
<sequence length="130" mass="15367">MKSPSFRFNAGDEMERTSRTGYTWLPPRFAIRFPAGSVFLTFTRERKKGHERLVLGASRCFLRDSFRQCVGEDAANRTEYFAGSFRSYRFRMQPEVVSRQEIRRAQHRNQFESLINSIAVRDKLFLRTVM</sequence>
<dbReference type="AlphaFoldDB" id="A0AAW2FUA5"/>
<reference evidence="1 2" key="1">
    <citation type="submission" date="2023-03" db="EMBL/GenBank/DDBJ databases">
        <title>High recombination rates correlate with genetic variation in Cardiocondyla obscurior ants.</title>
        <authorList>
            <person name="Errbii M."/>
        </authorList>
    </citation>
    <scope>NUCLEOTIDE SEQUENCE [LARGE SCALE GENOMIC DNA]</scope>
    <source>
        <strain evidence="1">Alpha-2009</strain>
        <tissue evidence="1">Whole body</tissue>
    </source>
</reference>
<name>A0AAW2FUA5_9HYME</name>
<dbReference type="Proteomes" id="UP001430953">
    <property type="component" value="Unassembled WGS sequence"/>
</dbReference>
<organism evidence="1 2">
    <name type="scientific">Cardiocondyla obscurior</name>
    <dbReference type="NCBI Taxonomy" id="286306"/>
    <lineage>
        <taxon>Eukaryota</taxon>
        <taxon>Metazoa</taxon>
        <taxon>Ecdysozoa</taxon>
        <taxon>Arthropoda</taxon>
        <taxon>Hexapoda</taxon>
        <taxon>Insecta</taxon>
        <taxon>Pterygota</taxon>
        <taxon>Neoptera</taxon>
        <taxon>Endopterygota</taxon>
        <taxon>Hymenoptera</taxon>
        <taxon>Apocrita</taxon>
        <taxon>Aculeata</taxon>
        <taxon>Formicoidea</taxon>
        <taxon>Formicidae</taxon>
        <taxon>Myrmicinae</taxon>
        <taxon>Cardiocondyla</taxon>
    </lineage>
</organism>
<protein>
    <submittedName>
        <fullName evidence="1">Uncharacterized protein</fullName>
    </submittedName>
</protein>
<evidence type="ECO:0000313" key="2">
    <source>
        <dbReference type="Proteomes" id="UP001430953"/>
    </source>
</evidence>
<keyword evidence="2" id="KW-1185">Reference proteome</keyword>
<dbReference type="EMBL" id="JADYXP020000008">
    <property type="protein sequence ID" value="KAL0118973.1"/>
    <property type="molecule type" value="Genomic_DNA"/>
</dbReference>
<gene>
    <name evidence="1" type="ORF">PUN28_009535</name>
</gene>